<dbReference type="AlphaFoldDB" id="A0A917V9S6"/>
<keyword evidence="1" id="KW-0472">Membrane</keyword>
<protein>
    <submittedName>
        <fullName evidence="2">Uncharacterized protein</fullName>
    </submittedName>
</protein>
<accession>A0A917V9S6</accession>
<evidence type="ECO:0000313" key="2">
    <source>
        <dbReference type="EMBL" id="GGK53828.1"/>
    </source>
</evidence>
<dbReference type="Proteomes" id="UP000600449">
    <property type="component" value="Unassembled WGS sequence"/>
</dbReference>
<sequence length="56" mass="5941">MSRAHHHHHETGPARRAEAAAPTLSLLRLSAGQRLAGVGVAIVLLWAAILSVIGWI</sequence>
<evidence type="ECO:0000313" key="3">
    <source>
        <dbReference type="Proteomes" id="UP000600449"/>
    </source>
</evidence>
<dbReference type="EMBL" id="BMMF01000017">
    <property type="protein sequence ID" value="GGK53828.1"/>
    <property type="molecule type" value="Genomic_DNA"/>
</dbReference>
<gene>
    <name evidence="2" type="ORF">GCM10011322_45790</name>
</gene>
<name>A0A917V9S6_9HYPH</name>
<comment type="caution">
    <text evidence="2">The sequence shown here is derived from an EMBL/GenBank/DDBJ whole genome shotgun (WGS) entry which is preliminary data.</text>
</comment>
<keyword evidence="3" id="KW-1185">Reference proteome</keyword>
<feature type="transmembrane region" description="Helical" evidence="1">
    <location>
        <begin position="35"/>
        <end position="55"/>
    </location>
</feature>
<dbReference type="RefSeq" id="WP_188915601.1">
    <property type="nucleotide sequence ID" value="NZ_BMMF01000017.1"/>
</dbReference>
<keyword evidence="1" id="KW-1133">Transmembrane helix</keyword>
<keyword evidence="1" id="KW-0812">Transmembrane</keyword>
<proteinExistence type="predicted"/>
<reference evidence="2 3" key="1">
    <citation type="journal article" date="2014" name="Int. J. Syst. Evol. Microbiol.">
        <title>Complete genome sequence of Corynebacterium casei LMG S-19264T (=DSM 44701T), isolated from a smear-ripened cheese.</title>
        <authorList>
            <consortium name="US DOE Joint Genome Institute (JGI-PGF)"/>
            <person name="Walter F."/>
            <person name="Albersmeier A."/>
            <person name="Kalinowski J."/>
            <person name="Ruckert C."/>
        </authorList>
    </citation>
    <scope>NUCLEOTIDE SEQUENCE [LARGE SCALE GENOMIC DNA]</scope>
    <source>
        <strain evidence="2 3">CGMCC 1.9161</strain>
    </source>
</reference>
<organism evidence="2 3">
    <name type="scientific">Salinarimonas ramus</name>
    <dbReference type="NCBI Taxonomy" id="690164"/>
    <lineage>
        <taxon>Bacteria</taxon>
        <taxon>Pseudomonadati</taxon>
        <taxon>Pseudomonadota</taxon>
        <taxon>Alphaproteobacteria</taxon>
        <taxon>Hyphomicrobiales</taxon>
        <taxon>Salinarimonadaceae</taxon>
        <taxon>Salinarimonas</taxon>
    </lineage>
</organism>
<evidence type="ECO:0000256" key="1">
    <source>
        <dbReference type="SAM" id="Phobius"/>
    </source>
</evidence>